<dbReference type="InterPro" id="IPR036291">
    <property type="entry name" value="NAD(P)-bd_dom_sf"/>
</dbReference>
<dbReference type="OrthoDB" id="9801773at2"/>
<gene>
    <name evidence="2" type="ORF">KDY119_00105</name>
</gene>
<sequence length="316" mass="33735">MSRVVVAGGSGSLGRALVGDLVARGSDVVVLTRRPDPRWSVRQEVWDGRIVGRWGSLLEPPDDGAHPVSVVNLAGRLVDVRPTAVNVASLRSSRVDATRALVEASRAAHRPVDRWVQMSTTAIWSDGGERRITETTPLPDPGLPQMTGVAEPWEGAVTGAHAEHVVTLRTSLVLQSGAPVVERLRLLTRLGLGGKVGTGRQWVSWIHVDDWLALVRGALGLGDPDEPPLPDGVLVASAPTPVRNVELMATLRAVTGRRVGLPTPAPVARLGSWLLRSDPALGLTGRHCTSEVLAGLGRRFRYPTLEPALRDVVGRS</sequence>
<dbReference type="Proteomes" id="UP000326702">
    <property type="component" value="Chromosome"/>
</dbReference>
<dbReference type="InterPro" id="IPR001509">
    <property type="entry name" value="Epimerase_deHydtase"/>
</dbReference>
<organism evidence="2 3">
    <name type="scientific">Luteimicrobium xylanilyticum</name>
    <dbReference type="NCBI Taxonomy" id="1133546"/>
    <lineage>
        <taxon>Bacteria</taxon>
        <taxon>Bacillati</taxon>
        <taxon>Actinomycetota</taxon>
        <taxon>Actinomycetes</taxon>
        <taxon>Micrococcales</taxon>
        <taxon>Luteimicrobium</taxon>
    </lineage>
</organism>
<dbReference type="Pfam" id="PF01370">
    <property type="entry name" value="Epimerase"/>
    <property type="match status" value="1"/>
</dbReference>
<keyword evidence="3" id="KW-1185">Reference proteome</keyword>
<evidence type="ECO:0000313" key="3">
    <source>
        <dbReference type="Proteomes" id="UP000326702"/>
    </source>
</evidence>
<accession>A0A5P9Q5H5</accession>
<dbReference type="PANTHER" id="PTHR11092:SF0">
    <property type="entry name" value="EPIMERASE FAMILY PROTEIN SDR39U1"/>
    <property type="match status" value="1"/>
</dbReference>
<dbReference type="KEGG" id="lxl:KDY119_00105"/>
<dbReference type="RefSeq" id="WP_036955158.1">
    <property type="nucleotide sequence ID" value="NZ_BAABIH010000019.1"/>
</dbReference>
<evidence type="ECO:0000259" key="1">
    <source>
        <dbReference type="Pfam" id="PF01370"/>
    </source>
</evidence>
<reference evidence="2 3" key="1">
    <citation type="submission" date="2019-10" db="EMBL/GenBank/DDBJ databases">
        <title>Genome sequence of Luteimicrobium xylanilyticum HY-24.</title>
        <authorList>
            <person name="Kim D.Y."/>
            <person name="Park H.-Y."/>
        </authorList>
    </citation>
    <scope>NUCLEOTIDE SEQUENCE [LARGE SCALE GENOMIC DNA]</scope>
    <source>
        <strain evidence="2 3">HY-24</strain>
    </source>
</reference>
<protein>
    <submittedName>
        <fullName evidence="2">Epimerase family protein</fullName>
    </submittedName>
</protein>
<dbReference type="Gene3D" id="3.40.50.720">
    <property type="entry name" value="NAD(P)-binding Rossmann-like Domain"/>
    <property type="match status" value="1"/>
</dbReference>
<dbReference type="EMBL" id="CP045529">
    <property type="protein sequence ID" value="QFU96621.1"/>
    <property type="molecule type" value="Genomic_DNA"/>
</dbReference>
<dbReference type="AlphaFoldDB" id="A0A5P9Q5H5"/>
<name>A0A5P9Q5H5_9MICO</name>
<dbReference type="PANTHER" id="PTHR11092">
    <property type="entry name" value="SUGAR NUCLEOTIDE EPIMERASE RELATED"/>
    <property type="match status" value="1"/>
</dbReference>
<proteinExistence type="predicted"/>
<evidence type="ECO:0000313" key="2">
    <source>
        <dbReference type="EMBL" id="QFU96621.1"/>
    </source>
</evidence>
<feature type="domain" description="NAD-dependent epimerase/dehydratase" evidence="1">
    <location>
        <begin position="4"/>
        <end position="138"/>
    </location>
</feature>
<dbReference type="SUPFAM" id="SSF51735">
    <property type="entry name" value="NAD(P)-binding Rossmann-fold domains"/>
    <property type="match status" value="1"/>
</dbReference>